<dbReference type="Proteomes" id="UP000053660">
    <property type="component" value="Unassembled WGS sequence"/>
</dbReference>
<evidence type="ECO:0000313" key="2">
    <source>
        <dbReference type="Proteomes" id="UP000053660"/>
    </source>
</evidence>
<reference evidence="1 2" key="1">
    <citation type="submission" date="2014-03" db="EMBL/GenBank/DDBJ databases">
        <title>Draft genome of the hookworm Oesophagostomum dentatum.</title>
        <authorList>
            <person name="Mitreva M."/>
        </authorList>
    </citation>
    <scope>NUCLEOTIDE SEQUENCE [LARGE SCALE GENOMIC DNA]</scope>
    <source>
        <strain evidence="1 2">OD-Hann</strain>
    </source>
</reference>
<sequence>LQVFRQVEDLSHRLCACCPIIGRTVRLQKKFRDSEIENEKLVLNSPRTKSTSATDTRTFSVSGIGALIMARSSLATMEQQQQVKVFQGAVEL</sequence>
<dbReference type="EMBL" id="KN601253">
    <property type="protein sequence ID" value="KHJ80269.1"/>
    <property type="molecule type" value="Genomic_DNA"/>
</dbReference>
<dbReference type="AlphaFoldDB" id="A0A0B1S5Q8"/>
<organism evidence="1 2">
    <name type="scientific">Oesophagostomum dentatum</name>
    <name type="common">Nodular worm</name>
    <dbReference type="NCBI Taxonomy" id="61180"/>
    <lineage>
        <taxon>Eukaryota</taxon>
        <taxon>Metazoa</taxon>
        <taxon>Ecdysozoa</taxon>
        <taxon>Nematoda</taxon>
        <taxon>Chromadorea</taxon>
        <taxon>Rhabditida</taxon>
        <taxon>Rhabditina</taxon>
        <taxon>Rhabditomorpha</taxon>
        <taxon>Strongyloidea</taxon>
        <taxon>Strongylidae</taxon>
        <taxon>Oesophagostomum</taxon>
    </lineage>
</organism>
<proteinExistence type="predicted"/>
<evidence type="ECO:0000313" key="1">
    <source>
        <dbReference type="EMBL" id="KHJ80269.1"/>
    </source>
</evidence>
<dbReference type="OrthoDB" id="10377483at2759"/>
<feature type="non-terminal residue" evidence="1">
    <location>
        <position position="1"/>
    </location>
</feature>
<gene>
    <name evidence="1" type="ORF">OESDEN_20057</name>
</gene>
<protein>
    <submittedName>
        <fullName evidence="1">Uncharacterized protein</fullName>
    </submittedName>
</protein>
<accession>A0A0B1S5Q8</accession>
<name>A0A0B1S5Q8_OESDE</name>
<keyword evidence="2" id="KW-1185">Reference proteome</keyword>